<evidence type="ECO:0000256" key="1">
    <source>
        <dbReference type="ARBA" id="ARBA00004123"/>
    </source>
</evidence>
<feature type="region of interest" description="Leucine repeat II (LRII)" evidence="5">
    <location>
        <begin position="174"/>
        <end position="206"/>
    </location>
</feature>
<dbReference type="AlphaFoldDB" id="A0A2N9FF98"/>
<protein>
    <submittedName>
        <fullName evidence="6">Uncharacterized protein</fullName>
    </submittedName>
</protein>
<dbReference type="PANTHER" id="PTHR31636">
    <property type="entry name" value="OSJNBA0084A10.13 PROTEIN-RELATED"/>
    <property type="match status" value="1"/>
</dbReference>
<dbReference type="EMBL" id="OIVN01000810">
    <property type="protein sequence ID" value="SPC85902.1"/>
    <property type="molecule type" value="Genomic_DNA"/>
</dbReference>
<dbReference type="PROSITE" id="PS50985">
    <property type="entry name" value="GRAS"/>
    <property type="match status" value="1"/>
</dbReference>
<dbReference type="InterPro" id="IPR005202">
    <property type="entry name" value="TF_GRAS"/>
</dbReference>
<evidence type="ECO:0000256" key="5">
    <source>
        <dbReference type="PROSITE-ProRule" id="PRU01191"/>
    </source>
</evidence>
<comment type="similarity">
    <text evidence="5">Belongs to the GRAS family.</text>
</comment>
<dbReference type="GO" id="GO:0005634">
    <property type="term" value="C:nucleus"/>
    <property type="evidence" value="ECO:0007669"/>
    <property type="project" value="UniProtKB-SubCell"/>
</dbReference>
<keyword evidence="3" id="KW-0804">Transcription</keyword>
<reference evidence="6" key="1">
    <citation type="submission" date="2018-02" db="EMBL/GenBank/DDBJ databases">
        <authorList>
            <person name="Cohen D.B."/>
            <person name="Kent A.D."/>
        </authorList>
    </citation>
    <scope>NUCLEOTIDE SEQUENCE</scope>
</reference>
<keyword evidence="2" id="KW-0805">Transcription regulation</keyword>
<gene>
    <name evidence="6" type="ORF">FSB_LOCUS13784</name>
</gene>
<accession>A0A2N9FF98</accession>
<proteinExistence type="inferred from homology"/>
<evidence type="ECO:0000313" key="6">
    <source>
        <dbReference type="EMBL" id="SPC85902.1"/>
    </source>
</evidence>
<comment type="subcellular location">
    <subcellularLocation>
        <location evidence="1">Nucleus</location>
    </subcellularLocation>
</comment>
<name>A0A2N9FF98_FAGSY</name>
<feature type="short sequence motif" description="VHIID" evidence="5">
    <location>
        <begin position="124"/>
        <end position="128"/>
    </location>
</feature>
<sequence length="348" mass="39388">MDKEVSLQGFPPGNDLKQLLIACAKALSDNKMDDFDKLIEKARDAVYVRGEPMQRLGAYMIQGLLARKLSKGTDIYRVLKTIKPKSEILLFHMQSLYEICPYLKFCYWAAKGAIAEAMNNEDHIHIIDFKIGQGTQWISLLEKLAARPGGAPHVRITGIDDLVSEHARGEGLGVVGRQFATFSEKFNIPIEFNGVPDFAQNVTRDMLHVRPGEALAVNLAMLLHLIPDESVDVNNPRDGILRMSIDDNMKYRSSNDRMNMERHILAMDMVNVIACEGNERVKRHELFNKWKFRLTSAGFSQYPLSTFVNFEIKRELGSHSKHHTLVEKDGALILGWKGRNLISASAWH</sequence>
<organism evidence="6">
    <name type="scientific">Fagus sylvatica</name>
    <name type="common">Beechnut</name>
    <dbReference type="NCBI Taxonomy" id="28930"/>
    <lineage>
        <taxon>Eukaryota</taxon>
        <taxon>Viridiplantae</taxon>
        <taxon>Streptophyta</taxon>
        <taxon>Embryophyta</taxon>
        <taxon>Tracheophyta</taxon>
        <taxon>Spermatophyta</taxon>
        <taxon>Magnoliopsida</taxon>
        <taxon>eudicotyledons</taxon>
        <taxon>Gunneridae</taxon>
        <taxon>Pentapetalae</taxon>
        <taxon>rosids</taxon>
        <taxon>fabids</taxon>
        <taxon>Fagales</taxon>
        <taxon>Fagaceae</taxon>
        <taxon>Fagus</taxon>
    </lineage>
</organism>
<comment type="caution">
    <text evidence="5">Lacks conserved residue(s) required for the propagation of feature annotation.</text>
</comment>
<feature type="region of interest" description="VHIID" evidence="5">
    <location>
        <begin position="93"/>
        <end position="158"/>
    </location>
</feature>
<dbReference type="Pfam" id="PF03514">
    <property type="entry name" value="GRAS"/>
    <property type="match status" value="2"/>
</dbReference>
<evidence type="ECO:0000256" key="2">
    <source>
        <dbReference type="ARBA" id="ARBA00023015"/>
    </source>
</evidence>
<feature type="region of interest" description="Leucine repeat I (LRI)" evidence="5">
    <location>
        <begin position="14"/>
        <end position="74"/>
    </location>
</feature>
<feature type="region of interest" description="SAW" evidence="5">
    <location>
        <begin position="274"/>
        <end position="348"/>
    </location>
</feature>
<evidence type="ECO:0000256" key="4">
    <source>
        <dbReference type="ARBA" id="ARBA00023242"/>
    </source>
</evidence>
<evidence type="ECO:0000256" key="3">
    <source>
        <dbReference type="ARBA" id="ARBA00023163"/>
    </source>
</evidence>
<keyword evidence="4" id="KW-0539">Nucleus</keyword>